<evidence type="ECO:0000256" key="5">
    <source>
        <dbReference type="ARBA" id="ARBA00022741"/>
    </source>
</evidence>
<evidence type="ECO:0000256" key="7">
    <source>
        <dbReference type="ARBA" id="ARBA00022989"/>
    </source>
</evidence>
<name>A0A2N5J2L6_9BIFI</name>
<feature type="region of interest" description="Disordered" evidence="9">
    <location>
        <begin position="233"/>
        <end position="308"/>
    </location>
</feature>
<evidence type="ECO:0000256" key="10">
    <source>
        <dbReference type="SAM" id="Phobius"/>
    </source>
</evidence>
<dbReference type="CDD" id="cd16914">
    <property type="entry name" value="EcfT"/>
    <property type="match status" value="1"/>
</dbReference>
<gene>
    <name evidence="12" type="ORF">CGZ88_0591</name>
</gene>
<dbReference type="InterPro" id="IPR050095">
    <property type="entry name" value="ECF_ABC_transporter_ATP-bd"/>
</dbReference>
<keyword evidence="6" id="KW-0067">ATP-binding</keyword>
<evidence type="ECO:0000256" key="1">
    <source>
        <dbReference type="ARBA" id="ARBA00004141"/>
    </source>
</evidence>
<keyword evidence="4 10" id="KW-0812">Transmembrane</keyword>
<keyword evidence="3" id="KW-0813">Transport</keyword>
<feature type="transmembrane region" description="Helical" evidence="10">
    <location>
        <begin position="735"/>
        <end position="756"/>
    </location>
</feature>
<dbReference type="InterPro" id="IPR015856">
    <property type="entry name" value="ABC_transpr_CbiO/EcfA_su"/>
</dbReference>
<evidence type="ECO:0000256" key="4">
    <source>
        <dbReference type="ARBA" id="ARBA00022692"/>
    </source>
</evidence>
<feature type="transmembrane region" description="Helical" evidence="10">
    <location>
        <begin position="915"/>
        <end position="934"/>
    </location>
</feature>
<dbReference type="PROSITE" id="PS50893">
    <property type="entry name" value="ABC_TRANSPORTER_2"/>
    <property type="match status" value="2"/>
</dbReference>
<accession>A0A2N5J2L6</accession>
<feature type="domain" description="ABC transporter" evidence="11">
    <location>
        <begin position="314"/>
        <end position="551"/>
    </location>
</feature>
<sequence length="936" mass="98345">MTAAPRTVVDMRDVRFSYDSGATWTLNGVDLQVREGERVALVGSNGSGKSTLSLLTAGLAAPDGGTVKLAGESVFDDDGGAHADAYRRARRDIGIVFQNPEDQIVTTVVSEDVAFGPENLATPREQIGERVHDALATVGMTTFAEANPVDLSGGQQQRVAIAGMLAMRSRLLILDEPTAMLDSEARADVLAALDDIQARGTAIIIVTHDATELVHATRTLRLEHGRLHPVTESAHPLPVVSPSSSPTPMSLPVATSDSLSAAPSNSLPAASSPADLLSGARSASAASSSDSDSLPDAPSTHRHGVPPVTSTPAVIFDHVTFRYPGCANAVLDDFSLRVTSGSTLAVVGRNGSGKTTFAKLLCALLKPEAGSIRVADIELVHANRKERAALRRGLGFIMQHPERQLFAKTVAQDVAYGPHNQGLSDADVQERVDEALRLVGAEHLSARDPFTLSGGQQRLVAIAGVLACHPKVLVMDEPTASLDDTARARIRDIIRNLRMRGVTIIMITHDLAMAHALADAIVDFPPSNIATARADTSDATGGTTNIAKNDARVPVSEGAGDVSATATGSTADNATGSETATGSTADNDVTTGSGSSADNTAGNIIGSSDATGSGHTTNSNAATTNGSTSPSGSTTVNIATTHTAHPHVATGSDTAHAADTAHARDRSSRDTPPETISMSDPDYSWISSLDPRAKMLGVLALMFTAFAMSTWPQLAVGFVATTAITLASRVGLHRLLASVRVFLMLFAVSGLLNLAVVRDGTPLLHIGGWTITTGGVYVALLYILRFAFVIILGAVVLLTTTPTAMSNAFERLLHPLRRWIHVQEICLVLSLALRFLPTLVHETVSIRDAQAARGGSIESGGIIKRMHAMCAIVIPVFAGAIRHADNLALALDARCYQEGVRRTQWHPLTMRTRDWLFCGGVAIVIALVILAHVFNM</sequence>
<dbReference type="InterPro" id="IPR003339">
    <property type="entry name" value="ABC/ECF_trnsptr_transmembrane"/>
</dbReference>
<dbReference type="Gene3D" id="3.40.50.300">
    <property type="entry name" value="P-loop containing nucleotide triphosphate hydrolases"/>
    <property type="match status" value="2"/>
</dbReference>
<feature type="compositionally biased region" description="Low complexity" evidence="9">
    <location>
        <begin position="613"/>
        <end position="658"/>
    </location>
</feature>
<dbReference type="PROSITE" id="PS00211">
    <property type="entry name" value="ABC_TRANSPORTER_1"/>
    <property type="match status" value="2"/>
</dbReference>
<feature type="compositionally biased region" description="Low complexity" evidence="9">
    <location>
        <begin position="236"/>
        <end position="298"/>
    </location>
</feature>
<evidence type="ECO:0000256" key="3">
    <source>
        <dbReference type="ARBA" id="ARBA00022448"/>
    </source>
</evidence>
<feature type="compositionally biased region" description="Basic and acidic residues" evidence="9">
    <location>
        <begin position="659"/>
        <end position="672"/>
    </location>
</feature>
<feature type="compositionally biased region" description="Low complexity" evidence="9">
    <location>
        <begin position="574"/>
        <end position="585"/>
    </location>
</feature>
<dbReference type="GO" id="GO:0042626">
    <property type="term" value="F:ATPase-coupled transmembrane transporter activity"/>
    <property type="evidence" value="ECO:0007669"/>
    <property type="project" value="TreeGrafter"/>
</dbReference>
<keyword evidence="13" id="KW-1185">Reference proteome</keyword>
<dbReference type="EMBL" id="NMYC01000001">
    <property type="protein sequence ID" value="PLS28429.1"/>
    <property type="molecule type" value="Genomic_DNA"/>
</dbReference>
<dbReference type="GO" id="GO:0016887">
    <property type="term" value="F:ATP hydrolysis activity"/>
    <property type="evidence" value="ECO:0007669"/>
    <property type="project" value="InterPro"/>
</dbReference>
<keyword evidence="5" id="KW-0547">Nucleotide-binding</keyword>
<dbReference type="InterPro" id="IPR027417">
    <property type="entry name" value="P-loop_NTPase"/>
</dbReference>
<feature type="compositionally biased region" description="Polar residues" evidence="9">
    <location>
        <begin position="537"/>
        <end position="547"/>
    </location>
</feature>
<dbReference type="Pfam" id="PF02361">
    <property type="entry name" value="CbiQ"/>
    <property type="match status" value="1"/>
</dbReference>
<dbReference type="InterPro" id="IPR003593">
    <property type="entry name" value="AAA+_ATPase"/>
</dbReference>
<feature type="transmembrane region" description="Helical" evidence="10">
    <location>
        <begin position="776"/>
        <end position="798"/>
    </location>
</feature>
<feature type="region of interest" description="Disordered" evidence="9">
    <location>
        <begin position="533"/>
        <end position="677"/>
    </location>
</feature>
<dbReference type="InterPro" id="IPR003439">
    <property type="entry name" value="ABC_transporter-like_ATP-bd"/>
</dbReference>
<keyword evidence="8 10" id="KW-0472">Membrane</keyword>
<dbReference type="SMART" id="SM00382">
    <property type="entry name" value="AAA"/>
    <property type="match status" value="2"/>
</dbReference>
<reference evidence="12 13" key="1">
    <citation type="submission" date="2017-07" db="EMBL/GenBank/DDBJ databases">
        <title>Bifidobacterium novel species.</title>
        <authorList>
            <person name="Lugli G.A."/>
            <person name="Milani C."/>
            <person name="Duranti S."/>
            <person name="Mangifesta M."/>
        </authorList>
    </citation>
    <scope>NUCLEOTIDE SEQUENCE [LARGE SCALE GENOMIC DNA]</scope>
    <source>
        <strain evidence="13">Goo31D</strain>
    </source>
</reference>
<dbReference type="SUPFAM" id="SSF52540">
    <property type="entry name" value="P-loop containing nucleoside triphosphate hydrolases"/>
    <property type="match status" value="2"/>
</dbReference>
<feature type="domain" description="ABC transporter" evidence="11">
    <location>
        <begin position="9"/>
        <end position="249"/>
    </location>
</feature>
<organism evidence="12 13">
    <name type="scientific">Bifidobacterium anseris</name>
    <dbReference type="NCBI Taxonomy" id="2020963"/>
    <lineage>
        <taxon>Bacteria</taxon>
        <taxon>Bacillati</taxon>
        <taxon>Actinomycetota</taxon>
        <taxon>Actinomycetes</taxon>
        <taxon>Bifidobacteriales</taxon>
        <taxon>Bifidobacteriaceae</taxon>
        <taxon>Bifidobacterium</taxon>
    </lineage>
</organism>
<keyword evidence="7 10" id="KW-1133">Transmembrane helix</keyword>
<evidence type="ECO:0000259" key="11">
    <source>
        <dbReference type="PROSITE" id="PS50893"/>
    </source>
</evidence>
<comment type="subcellular location">
    <subcellularLocation>
        <location evidence="1">Membrane</location>
        <topology evidence="1">Multi-pass membrane protein</topology>
    </subcellularLocation>
</comment>
<comment type="caution">
    <text evidence="12">The sequence shown here is derived from an EMBL/GenBank/DDBJ whole genome shotgun (WGS) entry which is preliminary data.</text>
</comment>
<evidence type="ECO:0000256" key="8">
    <source>
        <dbReference type="ARBA" id="ARBA00023136"/>
    </source>
</evidence>
<proteinExistence type="inferred from homology"/>
<evidence type="ECO:0000313" key="13">
    <source>
        <dbReference type="Proteomes" id="UP000234935"/>
    </source>
</evidence>
<feature type="compositionally biased region" description="Polar residues" evidence="9">
    <location>
        <begin position="564"/>
        <end position="573"/>
    </location>
</feature>
<evidence type="ECO:0000313" key="12">
    <source>
        <dbReference type="EMBL" id="PLS28429.1"/>
    </source>
</evidence>
<evidence type="ECO:0000256" key="9">
    <source>
        <dbReference type="SAM" id="MobiDB-lite"/>
    </source>
</evidence>
<dbReference type="InterPro" id="IPR017871">
    <property type="entry name" value="ABC_transporter-like_CS"/>
</dbReference>
<dbReference type="AlphaFoldDB" id="A0A2N5J2L6"/>
<evidence type="ECO:0000256" key="2">
    <source>
        <dbReference type="ARBA" id="ARBA00005417"/>
    </source>
</evidence>
<dbReference type="NCBIfam" id="NF010167">
    <property type="entry name" value="PRK13648.1"/>
    <property type="match status" value="2"/>
</dbReference>
<protein>
    <submittedName>
        <fullName evidence="12">Fused ATP binding protein and permease of ABC transporter</fullName>
    </submittedName>
</protein>
<dbReference type="CDD" id="cd03225">
    <property type="entry name" value="ABC_cobalt_CbiO_domain1"/>
    <property type="match status" value="2"/>
</dbReference>
<dbReference type="Pfam" id="PF00005">
    <property type="entry name" value="ABC_tran"/>
    <property type="match status" value="2"/>
</dbReference>
<dbReference type="GO" id="GO:0005524">
    <property type="term" value="F:ATP binding"/>
    <property type="evidence" value="ECO:0007669"/>
    <property type="project" value="UniProtKB-KW"/>
</dbReference>
<dbReference type="PANTHER" id="PTHR43553">
    <property type="entry name" value="HEAVY METAL TRANSPORTER"/>
    <property type="match status" value="1"/>
</dbReference>
<dbReference type="PANTHER" id="PTHR43553:SF24">
    <property type="entry name" value="ENERGY-COUPLING FACTOR TRANSPORTER ATP-BINDING PROTEIN ECFA1"/>
    <property type="match status" value="1"/>
</dbReference>
<feature type="compositionally biased region" description="Polar residues" evidence="9">
    <location>
        <begin position="586"/>
        <end position="611"/>
    </location>
</feature>
<feature type="transmembrane region" description="Helical" evidence="10">
    <location>
        <begin position="696"/>
        <end position="723"/>
    </location>
</feature>
<comment type="similarity">
    <text evidence="2">Belongs to the ABC transporter superfamily.</text>
</comment>
<dbReference type="RefSeq" id="WP_423734398.1">
    <property type="nucleotide sequence ID" value="NZ_NMYC01000001.1"/>
</dbReference>
<evidence type="ECO:0000256" key="6">
    <source>
        <dbReference type="ARBA" id="ARBA00022840"/>
    </source>
</evidence>
<dbReference type="Proteomes" id="UP000234935">
    <property type="component" value="Unassembled WGS sequence"/>
</dbReference>
<dbReference type="GO" id="GO:0043190">
    <property type="term" value="C:ATP-binding cassette (ABC) transporter complex"/>
    <property type="evidence" value="ECO:0007669"/>
    <property type="project" value="TreeGrafter"/>
</dbReference>